<evidence type="ECO:0000256" key="1">
    <source>
        <dbReference type="ARBA" id="ARBA00004651"/>
    </source>
</evidence>
<dbReference type="CDD" id="cd00130">
    <property type="entry name" value="PAS"/>
    <property type="match status" value="2"/>
</dbReference>
<dbReference type="SMART" id="SM00267">
    <property type="entry name" value="GGDEF"/>
    <property type="match status" value="1"/>
</dbReference>
<dbReference type="SUPFAM" id="SSF55785">
    <property type="entry name" value="PYP-like sensor domain (PAS domain)"/>
    <property type="match status" value="3"/>
</dbReference>
<reference evidence="12 13" key="1">
    <citation type="submission" date="2024-09" db="EMBL/GenBank/DDBJ databases">
        <title>Floridaenema gen nov. (Aerosakkonemataceae, Aerosakkonematales ord. nov., Cyanobacteria) from benthic tropical and subtropical fresh waters, with the description of four new species.</title>
        <authorList>
            <person name="Moretto J.A."/>
            <person name="Berthold D.E."/>
            <person name="Lefler F.W."/>
            <person name="Huang I.-S."/>
            <person name="Laughinghouse H. IV."/>
        </authorList>
    </citation>
    <scope>NUCLEOTIDE SEQUENCE [LARGE SCALE GENOMIC DNA]</scope>
    <source>
        <strain evidence="12 13">BLCC-F154</strain>
    </source>
</reference>
<dbReference type="EMBL" id="JBHFNS010000091">
    <property type="protein sequence ID" value="MFB2938618.1"/>
    <property type="molecule type" value="Genomic_DNA"/>
</dbReference>
<evidence type="ECO:0000259" key="11">
    <source>
        <dbReference type="PROSITE" id="PS50887"/>
    </source>
</evidence>
<dbReference type="RefSeq" id="WP_413260097.1">
    <property type="nucleotide sequence ID" value="NZ_JBHFNS010000091.1"/>
</dbReference>
<keyword evidence="13" id="KW-1185">Reference proteome</keyword>
<dbReference type="SUPFAM" id="SSF55073">
    <property type="entry name" value="Nucleotide cyclase"/>
    <property type="match status" value="1"/>
</dbReference>
<dbReference type="InterPro" id="IPR052155">
    <property type="entry name" value="Biofilm_reg_signaling"/>
</dbReference>
<dbReference type="Proteomes" id="UP001576776">
    <property type="component" value="Unassembled WGS sequence"/>
</dbReference>
<dbReference type="PROSITE" id="PS50887">
    <property type="entry name" value="GGDEF"/>
    <property type="match status" value="1"/>
</dbReference>
<dbReference type="InterPro" id="IPR001610">
    <property type="entry name" value="PAC"/>
</dbReference>
<dbReference type="SMART" id="SM00304">
    <property type="entry name" value="HAMP"/>
    <property type="match status" value="1"/>
</dbReference>
<dbReference type="Pfam" id="PF02743">
    <property type="entry name" value="dCache_1"/>
    <property type="match status" value="1"/>
</dbReference>
<evidence type="ECO:0000256" key="4">
    <source>
        <dbReference type="ARBA" id="ARBA00022989"/>
    </source>
</evidence>
<sequence>MRYFLLHWSNYLCKTVSLRLVLVVPFVIQTVGVVSLVGYLSFQSGQKAVKNLANQMMAEVGERISDRLTHYLHTPHHVVAANNLAIKEQTLNPKDLKQLQKQLWQQMILNPSLATNYFWSEGGEAIGYGRIITEEYRRKVEKMTGENWQIGTLFFMAINKTNLNQRQFFLVDSQGNPQKLVYTLSDNFRKLPWYTYAKKVGEQTWTPIFLYHAAPILGMQASAPIYSPKEKFQGIFTSSFSLADISNFLHQLKFSPTGQTFIIERSGELVASSTLEIPKIKRDKGQQRRSSALNSQDAKTREVAQYLRKNFGKYHNWKVAQNFSFIYKRERQFIRVLPYQDKYGLDWLVIIIIPESDFMTEINANTRNTVLLSVGALGIAIALGIFTANEITKRISQINQASQAMASGNLSQHLATESQIKELGELAQSFNLMAEQLRDSFEQIKNAFLDSKEKFTTIFRTSPDPIAILTLDKGSILEINKRFVDLFGYSREECIGHTVLELGLWTNLADREKFREILKNNRNIYNLEVGATLKSKEKKTVLLSAEICNLEGQDCIIVVIKDISDRKEVEAALRESKAQLELFFSQSLDGFFFMMLDRPVQWDETVDKEQVLDYVFAHQRVTKINNAMLEQYGASREEFIGLTPNGFFAHNISQGREIWRKLFDAGQLHIETDERRFDGLQMWIEGYYICLYDEQGKITGHFGVQRDVSDRKQAEAALRESEQRFRNLFDNSPVAYQSLNEQGQIIDVNSELCELLGYTREELIGQSFGNLWSRQTQDLFPKRFDCFKCNATIHSELQLVRKDRSRITVLLEGRVQSDNHGQFLKTHCILYNITERKQMEKALRLTKAKLQQANRKLEKLVNIDSLTKIANRRRFDDYLIKEWQRALREQKFLSFILFDVDYFKRYNDRYGHQEGDECLIKIAQTVQKLLYRPSDLVARYGGEEFGIILPNTNLEGATLVAERIGNAIRALSIPHSDSEVSDRVTISLGIASIIPLAQMYPEMLVEQADQALYIAKHQGRDRFATTLISLE</sequence>
<evidence type="ECO:0000256" key="6">
    <source>
        <dbReference type="SAM" id="Coils"/>
    </source>
</evidence>
<evidence type="ECO:0000256" key="3">
    <source>
        <dbReference type="ARBA" id="ARBA00022692"/>
    </source>
</evidence>
<keyword evidence="4 7" id="KW-1133">Transmembrane helix</keyword>
<feature type="coiled-coil region" evidence="6">
    <location>
        <begin position="836"/>
        <end position="863"/>
    </location>
</feature>
<dbReference type="SUPFAM" id="SSF158472">
    <property type="entry name" value="HAMP domain-like"/>
    <property type="match status" value="1"/>
</dbReference>
<dbReference type="Gene3D" id="3.30.70.270">
    <property type="match status" value="1"/>
</dbReference>
<feature type="transmembrane region" description="Helical" evidence="7">
    <location>
        <begin position="369"/>
        <end position="388"/>
    </location>
</feature>
<dbReference type="InterPro" id="IPR029787">
    <property type="entry name" value="Nucleotide_cyclase"/>
</dbReference>
<feature type="domain" description="PAS" evidence="8">
    <location>
        <begin position="721"/>
        <end position="767"/>
    </location>
</feature>
<feature type="domain" description="GGDEF" evidence="11">
    <location>
        <begin position="891"/>
        <end position="1028"/>
    </location>
</feature>
<evidence type="ECO:0000256" key="7">
    <source>
        <dbReference type="SAM" id="Phobius"/>
    </source>
</evidence>
<dbReference type="PANTHER" id="PTHR44757:SF2">
    <property type="entry name" value="BIOFILM ARCHITECTURE MAINTENANCE PROTEIN MBAA"/>
    <property type="match status" value="1"/>
</dbReference>
<dbReference type="Pfam" id="PF00990">
    <property type="entry name" value="GGDEF"/>
    <property type="match status" value="1"/>
</dbReference>
<dbReference type="Gene3D" id="3.30.450.20">
    <property type="entry name" value="PAS domain"/>
    <property type="match status" value="4"/>
</dbReference>
<dbReference type="PANTHER" id="PTHR44757">
    <property type="entry name" value="DIGUANYLATE CYCLASE DGCP"/>
    <property type="match status" value="1"/>
</dbReference>
<dbReference type="PROSITE" id="PS50885">
    <property type="entry name" value="HAMP"/>
    <property type="match status" value="1"/>
</dbReference>
<dbReference type="Pfam" id="PF13426">
    <property type="entry name" value="PAS_9"/>
    <property type="match status" value="1"/>
</dbReference>
<dbReference type="PROSITE" id="PS50113">
    <property type="entry name" value="PAC"/>
    <property type="match status" value="2"/>
</dbReference>
<keyword evidence="12" id="KW-0548">Nucleotidyltransferase</keyword>
<protein>
    <submittedName>
        <fullName evidence="12">Diguanylate cyclase domain-containing protein</fullName>
        <ecNumber evidence="12">2.7.7.65</ecNumber>
    </submittedName>
</protein>
<feature type="domain" description="HAMP" evidence="10">
    <location>
        <begin position="389"/>
        <end position="442"/>
    </location>
</feature>
<dbReference type="Pfam" id="PF08448">
    <property type="entry name" value="PAS_4"/>
    <property type="match status" value="1"/>
</dbReference>
<dbReference type="NCBIfam" id="TIGR00254">
    <property type="entry name" value="GGDEF"/>
    <property type="match status" value="1"/>
</dbReference>
<feature type="domain" description="PAC" evidence="9">
    <location>
        <begin position="793"/>
        <end position="845"/>
    </location>
</feature>
<name>A0ABV4YJD5_9CYAN</name>
<evidence type="ECO:0000256" key="2">
    <source>
        <dbReference type="ARBA" id="ARBA00022475"/>
    </source>
</evidence>
<feature type="domain" description="PAC" evidence="9">
    <location>
        <begin position="668"/>
        <end position="720"/>
    </location>
</feature>
<keyword evidence="12" id="KW-0808">Transferase</keyword>
<dbReference type="PROSITE" id="PS50112">
    <property type="entry name" value="PAS"/>
    <property type="match status" value="2"/>
</dbReference>
<dbReference type="NCBIfam" id="TIGR00229">
    <property type="entry name" value="sensory_box"/>
    <property type="match status" value="3"/>
</dbReference>
<dbReference type="InterPro" id="IPR043128">
    <property type="entry name" value="Rev_trsase/Diguanyl_cyclase"/>
</dbReference>
<dbReference type="EC" id="2.7.7.65" evidence="12"/>
<organism evidence="12 13">
    <name type="scientific">Floridaenema fluviatile BLCC-F154</name>
    <dbReference type="NCBI Taxonomy" id="3153640"/>
    <lineage>
        <taxon>Bacteria</taxon>
        <taxon>Bacillati</taxon>
        <taxon>Cyanobacteriota</taxon>
        <taxon>Cyanophyceae</taxon>
        <taxon>Oscillatoriophycideae</taxon>
        <taxon>Aerosakkonematales</taxon>
        <taxon>Aerosakkonemataceae</taxon>
        <taxon>Floridanema</taxon>
        <taxon>Floridanema fluviatile</taxon>
    </lineage>
</organism>
<feature type="transmembrane region" description="Helical" evidence="7">
    <location>
        <begin position="20"/>
        <end position="42"/>
    </location>
</feature>
<keyword evidence="2" id="KW-1003">Cell membrane</keyword>
<comment type="caution">
    <text evidence="12">The sequence shown here is derived from an EMBL/GenBank/DDBJ whole genome shotgun (WGS) entry which is preliminary data.</text>
</comment>
<gene>
    <name evidence="12" type="ORF">ACE1B6_25490</name>
</gene>
<proteinExistence type="predicted"/>
<dbReference type="InterPro" id="IPR000700">
    <property type="entry name" value="PAS-assoc_C"/>
</dbReference>
<dbReference type="InterPro" id="IPR013656">
    <property type="entry name" value="PAS_4"/>
</dbReference>
<dbReference type="InterPro" id="IPR003660">
    <property type="entry name" value="HAMP_dom"/>
</dbReference>
<dbReference type="InterPro" id="IPR000014">
    <property type="entry name" value="PAS"/>
</dbReference>
<dbReference type="SMART" id="SM00091">
    <property type="entry name" value="PAS"/>
    <property type="match status" value="2"/>
</dbReference>
<dbReference type="Pfam" id="PF13188">
    <property type="entry name" value="PAS_8"/>
    <property type="match status" value="1"/>
</dbReference>
<keyword evidence="5 7" id="KW-0472">Membrane</keyword>
<dbReference type="Pfam" id="PF00672">
    <property type="entry name" value="HAMP"/>
    <property type="match status" value="1"/>
</dbReference>
<dbReference type="SMART" id="SM00086">
    <property type="entry name" value="PAC"/>
    <property type="match status" value="3"/>
</dbReference>
<dbReference type="InterPro" id="IPR033479">
    <property type="entry name" value="dCache_1"/>
</dbReference>
<dbReference type="Gene3D" id="6.10.340.10">
    <property type="match status" value="1"/>
</dbReference>
<evidence type="ECO:0000259" key="10">
    <source>
        <dbReference type="PROSITE" id="PS50885"/>
    </source>
</evidence>
<dbReference type="CDD" id="cd01949">
    <property type="entry name" value="GGDEF"/>
    <property type="match status" value="1"/>
</dbReference>
<evidence type="ECO:0000259" key="8">
    <source>
        <dbReference type="PROSITE" id="PS50112"/>
    </source>
</evidence>
<dbReference type="GO" id="GO:0052621">
    <property type="term" value="F:diguanylate cyclase activity"/>
    <property type="evidence" value="ECO:0007669"/>
    <property type="project" value="UniProtKB-EC"/>
</dbReference>
<evidence type="ECO:0000256" key="5">
    <source>
        <dbReference type="ARBA" id="ARBA00023136"/>
    </source>
</evidence>
<evidence type="ECO:0000313" key="12">
    <source>
        <dbReference type="EMBL" id="MFB2938618.1"/>
    </source>
</evidence>
<dbReference type="CDD" id="cd06225">
    <property type="entry name" value="HAMP"/>
    <property type="match status" value="1"/>
</dbReference>
<accession>A0ABV4YJD5</accession>
<evidence type="ECO:0000313" key="13">
    <source>
        <dbReference type="Proteomes" id="UP001576776"/>
    </source>
</evidence>
<comment type="subcellular location">
    <subcellularLocation>
        <location evidence="1">Cell membrane</location>
        <topology evidence="1">Multi-pass membrane protein</topology>
    </subcellularLocation>
</comment>
<evidence type="ECO:0000259" key="9">
    <source>
        <dbReference type="PROSITE" id="PS50113"/>
    </source>
</evidence>
<dbReference type="InterPro" id="IPR000160">
    <property type="entry name" value="GGDEF_dom"/>
</dbReference>
<keyword evidence="3 7" id="KW-0812">Transmembrane</keyword>
<feature type="domain" description="PAS" evidence="8">
    <location>
        <begin position="451"/>
        <end position="502"/>
    </location>
</feature>
<dbReference type="InterPro" id="IPR035965">
    <property type="entry name" value="PAS-like_dom_sf"/>
</dbReference>
<keyword evidence="6" id="KW-0175">Coiled coil</keyword>